<evidence type="ECO:0000313" key="3">
    <source>
        <dbReference type="Proteomes" id="UP001228049"/>
    </source>
</evidence>
<keyword evidence="3" id="KW-1185">Reference proteome</keyword>
<comment type="caution">
    <text evidence="2">The sequence shown here is derived from an EMBL/GenBank/DDBJ whole genome shotgun (WGS) entry which is preliminary data.</text>
</comment>
<gene>
    <name evidence="2" type="ORF">KUDE01_009229</name>
</gene>
<dbReference type="AlphaFoldDB" id="A0AAD9CTN2"/>
<name>A0AAD9CTN2_DISEL</name>
<accession>A0AAD9CTN2</accession>
<dbReference type="EMBL" id="JASDAP010000001">
    <property type="protein sequence ID" value="KAK1906833.1"/>
    <property type="molecule type" value="Genomic_DNA"/>
</dbReference>
<feature type="region of interest" description="Disordered" evidence="1">
    <location>
        <begin position="1"/>
        <end position="23"/>
    </location>
</feature>
<organism evidence="2 3">
    <name type="scientific">Dissostichus eleginoides</name>
    <name type="common">Patagonian toothfish</name>
    <name type="synonym">Dissostichus amissus</name>
    <dbReference type="NCBI Taxonomy" id="100907"/>
    <lineage>
        <taxon>Eukaryota</taxon>
        <taxon>Metazoa</taxon>
        <taxon>Chordata</taxon>
        <taxon>Craniata</taxon>
        <taxon>Vertebrata</taxon>
        <taxon>Euteleostomi</taxon>
        <taxon>Actinopterygii</taxon>
        <taxon>Neopterygii</taxon>
        <taxon>Teleostei</taxon>
        <taxon>Neoteleostei</taxon>
        <taxon>Acanthomorphata</taxon>
        <taxon>Eupercaria</taxon>
        <taxon>Perciformes</taxon>
        <taxon>Notothenioidei</taxon>
        <taxon>Nototheniidae</taxon>
        <taxon>Dissostichus</taxon>
    </lineage>
</organism>
<reference evidence="2" key="1">
    <citation type="submission" date="2023-04" db="EMBL/GenBank/DDBJ databases">
        <title>Chromosome-level genome of Chaenocephalus aceratus.</title>
        <authorList>
            <person name="Park H."/>
        </authorList>
    </citation>
    <scope>NUCLEOTIDE SEQUENCE</scope>
    <source>
        <strain evidence="2">DE</strain>
        <tissue evidence="2">Muscle</tissue>
    </source>
</reference>
<protein>
    <submittedName>
        <fullName evidence="2">Neuroepithelial cell-transforming 1 protein</fullName>
    </submittedName>
</protein>
<evidence type="ECO:0000256" key="1">
    <source>
        <dbReference type="SAM" id="MobiDB-lite"/>
    </source>
</evidence>
<proteinExistence type="predicted"/>
<dbReference type="Proteomes" id="UP001228049">
    <property type="component" value="Unassembled WGS sequence"/>
</dbReference>
<feature type="compositionally biased region" description="Basic residues" evidence="1">
    <location>
        <begin position="13"/>
        <end position="23"/>
    </location>
</feature>
<evidence type="ECO:0000313" key="2">
    <source>
        <dbReference type="EMBL" id="KAK1906833.1"/>
    </source>
</evidence>
<sequence>MGETGEAPEKLKRQQSSRNWRRKFSVDEEESPFEKNSSSLRRSLRRGSSFSFLTPRPQWDFSLKHSQGVSSAFSKPFILKRKRREKDDSDAVSLCSFDFKGISFK</sequence>